<feature type="compositionally biased region" description="Basic and acidic residues" evidence="1">
    <location>
        <begin position="234"/>
        <end position="244"/>
    </location>
</feature>
<evidence type="ECO:0000313" key="2">
    <source>
        <dbReference type="EMBL" id="KOB65592.1"/>
    </source>
</evidence>
<evidence type="ECO:0000256" key="1">
    <source>
        <dbReference type="SAM" id="MobiDB-lite"/>
    </source>
</evidence>
<dbReference type="EMBL" id="JTDY01006922">
    <property type="protein sequence ID" value="KOB65592.1"/>
    <property type="molecule type" value="Genomic_DNA"/>
</dbReference>
<evidence type="ECO:0000313" key="3">
    <source>
        <dbReference type="Proteomes" id="UP000037510"/>
    </source>
</evidence>
<name>A0A0L7KQM8_OPEBR</name>
<reference evidence="2 3" key="1">
    <citation type="journal article" date="2015" name="Genome Biol. Evol.">
        <title>The genome of winter moth (Operophtera brumata) provides a genomic perspective on sexual dimorphism and phenology.</title>
        <authorList>
            <person name="Derks M.F."/>
            <person name="Smit S."/>
            <person name="Salis L."/>
            <person name="Schijlen E."/>
            <person name="Bossers A."/>
            <person name="Mateman C."/>
            <person name="Pijl A.S."/>
            <person name="de Ridder D."/>
            <person name="Groenen M.A."/>
            <person name="Visser M.E."/>
            <person name="Megens H.J."/>
        </authorList>
    </citation>
    <scope>NUCLEOTIDE SEQUENCE [LARGE SCALE GENOMIC DNA]</scope>
    <source>
        <strain evidence="2">WM2013NL</strain>
        <tissue evidence="2">Head and thorax</tissue>
    </source>
</reference>
<organism evidence="2 3">
    <name type="scientific">Operophtera brumata</name>
    <name type="common">Winter moth</name>
    <name type="synonym">Phalaena brumata</name>
    <dbReference type="NCBI Taxonomy" id="104452"/>
    <lineage>
        <taxon>Eukaryota</taxon>
        <taxon>Metazoa</taxon>
        <taxon>Ecdysozoa</taxon>
        <taxon>Arthropoda</taxon>
        <taxon>Hexapoda</taxon>
        <taxon>Insecta</taxon>
        <taxon>Pterygota</taxon>
        <taxon>Neoptera</taxon>
        <taxon>Endopterygota</taxon>
        <taxon>Lepidoptera</taxon>
        <taxon>Glossata</taxon>
        <taxon>Ditrysia</taxon>
        <taxon>Geometroidea</taxon>
        <taxon>Geometridae</taxon>
        <taxon>Larentiinae</taxon>
        <taxon>Operophtera</taxon>
    </lineage>
</organism>
<sequence length="259" mass="29685">MKVGPRTYKPFVAHRVAEVEEETKVGEWRWVLNVADDATRGTPSDFGPDHRWFRGPDFLYHSEESWPREPELTEPATTGEERVATTRGLPRIIDALPQAASFSSWLRLVRATARALQYIELCRGRHTTTAGRMKRTRRDDNDPAWTTGRSRPATTPRVARPTSTNSTVRYIDLEAHHVKAAEKLWWRAAQEESFGDDLRRLRQQLPVDRDSPLRALSVGEDGEGVLRLRSRIDANRELPEERRYPPIPTNLSQAVKDSQ</sequence>
<dbReference type="AlphaFoldDB" id="A0A0L7KQM8"/>
<feature type="region of interest" description="Disordered" evidence="1">
    <location>
        <begin position="234"/>
        <end position="259"/>
    </location>
</feature>
<proteinExistence type="predicted"/>
<keyword evidence="3" id="KW-1185">Reference proteome</keyword>
<dbReference type="STRING" id="104452.A0A0L7KQM8"/>
<protein>
    <submittedName>
        <fullName evidence="2">RNase H and integrase-like protein</fullName>
    </submittedName>
</protein>
<dbReference type="PANTHER" id="PTHR47331">
    <property type="entry name" value="PHD-TYPE DOMAIN-CONTAINING PROTEIN"/>
    <property type="match status" value="1"/>
</dbReference>
<gene>
    <name evidence="2" type="ORF">OBRU01_15005</name>
</gene>
<dbReference type="Proteomes" id="UP000037510">
    <property type="component" value="Unassembled WGS sequence"/>
</dbReference>
<accession>A0A0L7KQM8</accession>
<feature type="compositionally biased region" description="Polar residues" evidence="1">
    <location>
        <begin position="249"/>
        <end position="259"/>
    </location>
</feature>
<comment type="caution">
    <text evidence="2">The sequence shown here is derived from an EMBL/GenBank/DDBJ whole genome shotgun (WGS) entry which is preliminary data.</text>
</comment>
<feature type="region of interest" description="Disordered" evidence="1">
    <location>
        <begin position="129"/>
        <end position="162"/>
    </location>
</feature>